<dbReference type="InterPro" id="IPR029063">
    <property type="entry name" value="SAM-dependent_MTases_sf"/>
</dbReference>
<keyword evidence="2" id="KW-0698">rRNA processing</keyword>
<accession>A0A1W1DPG1</accession>
<dbReference type="NCBIfam" id="TIGR00138">
    <property type="entry name" value="rsmG_gidB"/>
    <property type="match status" value="1"/>
</dbReference>
<gene>
    <name evidence="4" type="ORF">MNB_SUP05-12-48</name>
</gene>
<dbReference type="Pfam" id="PF02527">
    <property type="entry name" value="GidB"/>
    <property type="match status" value="1"/>
</dbReference>
<keyword evidence="1" id="KW-0963">Cytoplasm</keyword>
<dbReference type="Gene3D" id="3.40.50.150">
    <property type="entry name" value="Vaccinia Virus protein VP39"/>
    <property type="match status" value="1"/>
</dbReference>
<dbReference type="GO" id="GO:0005829">
    <property type="term" value="C:cytosol"/>
    <property type="evidence" value="ECO:0007669"/>
    <property type="project" value="TreeGrafter"/>
</dbReference>
<proteinExistence type="inferred from homology"/>
<dbReference type="AlphaFoldDB" id="A0A1W1DPG1"/>
<keyword evidence="3 4" id="KW-0808">Transferase</keyword>
<dbReference type="PANTHER" id="PTHR31760">
    <property type="entry name" value="S-ADENOSYL-L-METHIONINE-DEPENDENT METHYLTRANSFERASES SUPERFAMILY PROTEIN"/>
    <property type="match status" value="1"/>
</dbReference>
<organism evidence="4">
    <name type="scientific">hydrothermal vent metagenome</name>
    <dbReference type="NCBI Taxonomy" id="652676"/>
    <lineage>
        <taxon>unclassified sequences</taxon>
        <taxon>metagenomes</taxon>
        <taxon>ecological metagenomes</taxon>
    </lineage>
</organism>
<dbReference type="PANTHER" id="PTHR31760:SF0">
    <property type="entry name" value="S-ADENOSYL-L-METHIONINE-DEPENDENT METHYLTRANSFERASES SUPERFAMILY PROTEIN"/>
    <property type="match status" value="1"/>
</dbReference>
<dbReference type="InterPro" id="IPR003682">
    <property type="entry name" value="rRNA_ssu_MeTfrase_G"/>
</dbReference>
<dbReference type="GO" id="GO:0070043">
    <property type="term" value="F:rRNA (guanine-N7-)-methyltransferase activity"/>
    <property type="evidence" value="ECO:0007669"/>
    <property type="project" value="TreeGrafter"/>
</dbReference>
<sequence length="206" mass="23045">MSELRQILLGGVEQMGLVLSDEQVDKLLNYLQLMIKWNKTYNLSAIRDPQSGVKKHLLDSLSILPYIGSDPLLDVGAGAGLPGIVLAIMKPKLSVSVLDSVGKKCRFMQFAKTQLKLDNLNVINERVEVFKPDTCFGQITSRAFAEVDKTLKLTKHLLCDNGRYLLMKGDHFSEEDIQGVLMTPHRINVPYVSDDRFLLEIQTGQA</sequence>
<name>A0A1W1DPG1_9ZZZZ</name>
<evidence type="ECO:0000256" key="3">
    <source>
        <dbReference type="ARBA" id="ARBA00022679"/>
    </source>
</evidence>
<protein>
    <submittedName>
        <fullName evidence="4">rRNA small subunit 7-methylguanosine (M7G) methyltransferase GidB</fullName>
    </submittedName>
</protein>
<reference evidence="4" key="1">
    <citation type="submission" date="2016-10" db="EMBL/GenBank/DDBJ databases">
        <authorList>
            <person name="de Groot N.N."/>
        </authorList>
    </citation>
    <scope>NUCLEOTIDE SEQUENCE</scope>
</reference>
<dbReference type="SUPFAM" id="SSF53335">
    <property type="entry name" value="S-adenosyl-L-methionine-dependent methyltransferases"/>
    <property type="match status" value="1"/>
</dbReference>
<evidence type="ECO:0000313" key="4">
    <source>
        <dbReference type="EMBL" id="SFV83310.1"/>
    </source>
</evidence>
<dbReference type="HAMAP" id="MF_00074">
    <property type="entry name" value="16SrRNA_methyltr_G"/>
    <property type="match status" value="1"/>
</dbReference>
<dbReference type="EMBL" id="FPHT01000354">
    <property type="protein sequence ID" value="SFV83310.1"/>
    <property type="molecule type" value="Genomic_DNA"/>
</dbReference>
<keyword evidence="4" id="KW-0489">Methyltransferase</keyword>
<evidence type="ECO:0000256" key="2">
    <source>
        <dbReference type="ARBA" id="ARBA00022552"/>
    </source>
</evidence>
<evidence type="ECO:0000256" key="1">
    <source>
        <dbReference type="ARBA" id="ARBA00022490"/>
    </source>
</evidence>